<evidence type="ECO:0000256" key="1">
    <source>
        <dbReference type="SAM" id="MobiDB-lite"/>
    </source>
</evidence>
<sequence length="818" mass="90566">MTQKPTAEAIKGGTTKGGAAGAAAAEAPRRARDPVADYRALPGIADEMVDAQGKVRPVWQHLVSAIGRMDEAELANRFARADRYLRDAGVFYRAYGTKENSERSWPLSHIPVLIAEREWEELSLGLIQRAELLERIAADIYGPNTLVNEGFLPPALVAGNTEFLRPMVGVPPADGNFLHFVSFEIGRGPDGNWWVLADRTEAPSGAGFALENRVATTRAFSDIYAETHVHRLARFFVAFRDALQMRKRSPDDRIAVLTPGLANETYFEHAYIARYLGFMLLEGEDLTVVDGRVMVRTVAGLKPIGILWRRLDSSFADPLELNQRSHIGTPGLLAALRSGTVSIVNALGSGILETRAFLAFMPTICHHLLGEDLLLPSIATWWCGQKPEREQVARNIEKMVIGPAYSTRPFFDDNGRSVLGSSMRENAKLSIRDWLANDGQKLVGQEVVTLSTTPAWVDGKLTPRPMSLRVYLARTRNGWQVMPGGFARISSGADAAAIAMQAGGSAADVWIVSDRPVERTTLLTSDETFIRTMPGSLPSRAADNLFWLGRYIERSEGALRILRAWHGRFAENANSEMPLLKDISAYLKVLDIDSAQPVPDSLVANIDSALYSASNIRDRFSADGWLALNDLSKTVRKFRATVEAGDDATHAMTILLRKLAGFAGLVHENMYRFTGWRFLSIGRYLERGMHMTRLLGHMSGGDAPDGALDMLLEIGDSVMTHRRRYNVNTAPLTVTDLLALDPLNPRSILYQLNEIRAEVEQLPNAFQNGQMSPFYREALRLHSGLAVMTPEGMTSEVYEHLEKEMERFSDILAQTYLS</sequence>
<feature type="domain" description="DUF403" evidence="2">
    <location>
        <begin position="537"/>
        <end position="817"/>
    </location>
</feature>
<proteinExistence type="predicted"/>
<dbReference type="Proteomes" id="UP001139089">
    <property type="component" value="Unassembled WGS sequence"/>
</dbReference>
<dbReference type="EMBL" id="JAJOZR010000014">
    <property type="protein sequence ID" value="MCD7111199.1"/>
    <property type="molecule type" value="Genomic_DNA"/>
</dbReference>
<evidence type="ECO:0000259" key="3">
    <source>
        <dbReference type="Pfam" id="PF14403"/>
    </source>
</evidence>
<reference evidence="4" key="1">
    <citation type="submission" date="2021-12" db="EMBL/GenBank/DDBJ databases">
        <authorList>
            <person name="Li Y."/>
        </authorList>
    </citation>
    <scope>NUCLEOTIDE SEQUENCE</scope>
    <source>
        <strain evidence="4">DKSPLA3</strain>
    </source>
</reference>
<name>A0A9X1NWX2_9HYPH</name>
<accession>A0A9X1NWX2</accession>
<keyword evidence="5" id="KW-1185">Reference proteome</keyword>
<dbReference type="InterPro" id="IPR025841">
    <property type="entry name" value="CP_ATPgrasp_2"/>
</dbReference>
<organism evidence="4 5">
    <name type="scientific">Rhizobium quercicola</name>
    <dbReference type="NCBI Taxonomy" id="2901226"/>
    <lineage>
        <taxon>Bacteria</taxon>
        <taxon>Pseudomonadati</taxon>
        <taxon>Pseudomonadota</taxon>
        <taxon>Alphaproteobacteria</taxon>
        <taxon>Hyphomicrobiales</taxon>
        <taxon>Rhizobiaceae</taxon>
        <taxon>Rhizobium/Agrobacterium group</taxon>
        <taxon>Rhizobium</taxon>
    </lineage>
</organism>
<dbReference type="InterPro" id="IPR007296">
    <property type="entry name" value="DUF403"/>
</dbReference>
<dbReference type="PANTHER" id="PTHR34595">
    <property type="entry name" value="BLR5612 PROTEIN"/>
    <property type="match status" value="1"/>
</dbReference>
<evidence type="ECO:0000313" key="5">
    <source>
        <dbReference type="Proteomes" id="UP001139089"/>
    </source>
</evidence>
<protein>
    <submittedName>
        <fullName evidence="4">Circularly permuted type 2 ATP-grasp protein</fullName>
    </submittedName>
</protein>
<gene>
    <name evidence="4" type="ORF">LRX75_19360</name>
</gene>
<feature type="domain" description="Circularly permuted ATP-grasp type 2" evidence="3">
    <location>
        <begin position="111"/>
        <end position="489"/>
    </location>
</feature>
<comment type="caution">
    <text evidence="4">The sequence shown here is derived from an EMBL/GenBank/DDBJ whole genome shotgun (WGS) entry which is preliminary data.</text>
</comment>
<dbReference type="AlphaFoldDB" id="A0A9X1NWX2"/>
<dbReference type="SUPFAM" id="SSF56059">
    <property type="entry name" value="Glutathione synthetase ATP-binding domain-like"/>
    <property type="match status" value="1"/>
</dbReference>
<dbReference type="PANTHER" id="PTHR34595:SF2">
    <property type="entry name" value="BLR2978 PROTEIN"/>
    <property type="match status" value="1"/>
</dbReference>
<dbReference type="RefSeq" id="WP_231816296.1">
    <property type="nucleotide sequence ID" value="NZ_JAJOZR010000014.1"/>
</dbReference>
<dbReference type="Pfam" id="PF04168">
    <property type="entry name" value="Alpha-E"/>
    <property type="match status" value="1"/>
</dbReference>
<evidence type="ECO:0000313" key="4">
    <source>
        <dbReference type="EMBL" id="MCD7111199.1"/>
    </source>
</evidence>
<dbReference type="Pfam" id="PF14403">
    <property type="entry name" value="CP_ATPgrasp_2"/>
    <property type="match status" value="1"/>
</dbReference>
<dbReference type="InterPro" id="IPR051680">
    <property type="entry name" value="ATP-dep_Glu-Cys_Ligase-2"/>
</dbReference>
<feature type="region of interest" description="Disordered" evidence="1">
    <location>
        <begin position="1"/>
        <end position="28"/>
    </location>
</feature>
<evidence type="ECO:0000259" key="2">
    <source>
        <dbReference type="Pfam" id="PF04168"/>
    </source>
</evidence>
<dbReference type="Gene3D" id="3.40.50.11290">
    <property type="match status" value="1"/>
</dbReference>